<protein>
    <submittedName>
        <fullName evidence="1">Uncharacterized protein</fullName>
    </submittedName>
</protein>
<organism evidence="1 2">
    <name type="scientific">Mycena rosella</name>
    <name type="common">Pink bonnet</name>
    <name type="synonym">Agaricus rosellus</name>
    <dbReference type="NCBI Taxonomy" id="1033263"/>
    <lineage>
        <taxon>Eukaryota</taxon>
        <taxon>Fungi</taxon>
        <taxon>Dikarya</taxon>
        <taxon>Basidiomycota</taxon>
        <taxon>Agaricomycotina</taxon>
        <taxon>Agaricomycetes</taxon>
        <taxon>Agaricomycetidae</taxon>
        <taxon>Agaricales</taxon>
        <taxon>Marasmiineae</taxon>
        <taxon>Mycenaceae</taxon>
        <taxon>Mycena</taxon>
    </lineage>
</organism>
<feature type="non-terminal residue" evidence="1">
    <location>
        <position position="95"/>
    </location>
</feature>
<evidence type="ECO:0000313" key="1">
    <source>
        <dbReference type="EMBL" id="KAJ7710366.1"/>
    </source>
</evidence>
<feature type="non-terminal residue" evidence="1">
    <location>
        <position position="1"/>
    </location>
</feature>
<gene>
    <name evidence="1" type="ORF">B0H17DRAFT_911511</name>
</gene>
<reference evidence="1" key="1">
    <citation type="submission" date="2023-03" db="EMBL/GenBank/DDBJ databases">
        <title>Massive genome expansion in bonnet fungi (Mycena s.s.) driven by repeated elements and novel gene families across ecological guilds.</title>
        <authorList>
            <consortium name="Lawrence Berkeley National Laboratory"/>
            <person name="Harder C.B."/>
            <person name="Miyauchi S."/>
            <person name="Viragh M."/>
            <person name="Kuo A."/>
            <person name="Thoen E."/>
            <person name="Andreopoulos B."/>
            <person name="Lu D."/>
            <person name="Skrede I."/>
            <person name="Drula E."/>
            <person name="Henrissat B."/>
            <person name="Morin E."/>
            <person name="Kohler A."/>
            <person name="Barry K."/>
            <person name="LaButti K."/>
            <person name="Morin E."/>
            <person name="Salamov A."/>
            <person name="Lipzen A."/>
            <person name="Mereny Z."/>
            <person name="Hegedus B."/>
            <person name="Baldrian P."/>
            <person name="Stursova M."/>
            <person name="Weitz H."/>
            <person name="Taylor A."/>
            <person name="Grigoriev I.V."/>
            <person name="Nagy L.G."/>
            <person name="Martin F."/>
            <person name="Kauserud H."/>
        </authorList>
    </citation>
    <scope>NUCLEOTIDE SEQUENCE</scope>
    <source>
        <strain evidence="1">CBHHK067</strain>
    </source>
</reference>
<dbReference type="AlphaFoldDB" id="A0AAD7H1T3"/>
<dbReference type="Proteomes" id="UP001221757">
    <property type="component" value="Unassembled WGS sequence"/>
</dbReference>
<proteinExistence type="predicted"/>
<sequence>FPPALQKMEDVHRILTGSCNALLPERFVEDGCAVCGMLTPRAQLTVLDVFQGSLALLEADGVTRRERFSTGDPIEELDGPVLAHGCTQLCVTCET</sequence>
<accession>A0AAD7H1T3</accession>
<keyword evidence="2" id="KW-1185">Reference proteome</keyword>
<comment type="caution">
    <text evidence="1">The sequence shown here is derived from an EMBL/GenBank/DDBJ whole genome shotgun (WGS) entry which is preliminary data.</text>
</comment>
<dbReference type="EMBL" id="JARKIE010000001">
    <property type="protein sequence ID" value="KAJ7710366.1"/>
    <property type="molecule type" value="Genomic_DNA"/>
</dbReference>
<evidence type="ECO:0000313" key="2">
    <source>
        <dbReference type="Proteomes" id="UP001221757"/>
    </source>
</evidence>
<name>A0AAD7H1T3_MYCRO</name>